<evidence type="ECO:0000313" key="2">
    <source>
        <dbReference type="EMBL" id="CAL1546371.1"/>
    </source>
</evidence>
<evidence type="ECO:0000313" key="3">
    <source>
        <dbReference type="Proteomes" id="UP001497497"/>
    </source>
</evidence>
<name>A0AAV2IJ89_LYMST</name>
<dbReference type="EMBL" id="CAXITT010000803">
    <property type="protein sequence ID" value="CAL1546371.1"/>
    <property type="molecule type" value="Genomic_DNA"/>
</dbReference>
<gene>
    <name evidence="2" type="ORF">GSLYS_00019748001</name>
</gene>
<dbReference type="AlphaFoldDB" id="A0AAV2IJ89"/>
<dbReference type="PROSITE" id="PS50835">
    <property type="entry name" value="IG_LIKE"/>
    <property type="match status" value="1"/>
</dbReference>
<accession>A0AAV2IJ89</accession>
<dbReference type="InterPro" id="IPR007110">
    <property type="entry name" value="Ig-like_dom"/>
</dbReference>
<keyword evidence="3" id="KW-1185">Reference proteome</keyword>
<protein>
    <recommendedName>
        <fullName evidence="1">Ig-like domain-containing protein</fullName>
    </recommendedName>
</protein>
<evidence type="ECO:0000259" key="1">
    <source>
        <dbReference type="PROSITE" id="PS50835"/>
    </source>
</evidence>
<feature type="domain" description="Ig-like" evidence="1">
    <location>
        <begin position="1"/>
        <end position="92"/>
    </location>
</feature>
<comment type="caution">
    <text evidence="2">The sequence shown here is derived from an EMBL/GenBank/DDBJ whole genome shotgun (WGS) entry which is preliminary data.</text>
</comment>
<organism evidence="2 3">
    <name type="scientific">Lymnaea stagnalis</name>
    <name type="common">Great pond snail</name>
    <name type="synonym">Helix stagnalis</name>
    <dbReference type="NCBI Taxonomy" id="6523"/>
    <lineage>
        <taxon>Eukaryota</taxon>
        <taxon>Metazoa</taxon>
        <taxon>Spiralia</taxon>
        <taxon>Lophotrochozoa</taxon>
        <taxon>Mollusca</taxon>
        <taxon>Gastropoda</taxon>
        <taxon>Heterobranchia</taxon>
        <taxon>Euthyneura</taxon>
        <taxon>Panpulmonata</taxon>
        <taxon>Hygrophila</taxon>
        <taxon>Lymnaeoidea</taxon>
        <taxon>Lymnaeidae</taxon>
        <taxon>Lymnaea</taxon>
    </lineage>
</organism>
<proteinExistence type="predicted"/>
<dbReference type="Proteomes" id="UP001497497">
    <property type="component" value="Unassembled WGS sequence"/>
</dbReference>
<reference evidence="2 3" key="1">
    <citation type="submission" date="2024-04" db="EMBL/GenBank/DDBJ databases">
        <authorList>
            <consortium name="Genoscope - CEA"/>
            <person name="William W."/>
        </authorList>
    </citation>
    <scope>NUCLEOTIDE SEQUENCE [LARGE SCALE GENOMIC DNA]</scope>
</reference>
<sequence>MKGQLVKLRCTFQGSMGLGVTWLTGPSGGTNYATVPLDHDITTVTPRPTSDPCFYGEYVSTLTFKVPGVDTTYICVVKDGDDEATRKNFNIVIKPTNQGTHLGIVDPHWFARNMLVVVAATFPWSRFV</sequence>